<reference evidence="8 9" key="1">
    <citation type="submission" date="2019-04" db="EMBL/GenBank/DDBJ databases">
        <title>Taxonomy of novel Haliea sp. from mangrove soil of West Coast of India.</title>
        <authorList>
            <person name="Verma A."/>
            <person name="Kumar P."/>
            <person name="Krishnamurthi S."/>
        </authorList>
    </citation>
    <scope>NUCLEOTIDE SEQUENCE [LARGE SCALE GENOMIC DNA]</scope>
    <source>
        <strain evidence="8 9">SAOS-164</strain>
    </source>
</reference>
<dbReference type="Pfam" id="PF02646">
    <property type="entry name" value="RmuC"/>
    <property type="match status" value="1"/>
</dbReference>
<evidence type="ECO:0000256" key="2">
    <source>
        <dbReference type="ARBA" id="ARBA00009840"/>
    </source>
</evidence>
<dbReference type="OrthoDB" id="9765111at2"/>
<dbReference type="AlphaFoldDB" id="A0A4Z0M063"/>
<proteinExistence type="inferred from homology"/>
<comment type="caution">
    <text evidence="8">The sequence shown here is derived from an EMBL/GenBank/DDBJ whole genome shotgun (WGS) entry which is preliminary data.</text>
</comment>
<dbReference type="Proteomes" id="UP000298050">
    <property type="component" value="Unassembled WGS sequence"/>
</dbReference>
<keyword evidence="4" id="KW-0233">DNA recombination</keyword>
<keyword evidence="7" id="KW-1133">Transmembrane helix</keyword>
<dbReference type="PANTHER" id="PTHR30563:SF0">
    <property type="entry name" value="DNA RECOMBINATION PROTEIN RMUC"/>
    <property type="match status" value="1"/>
</dbReference>
<dbReference type="InterPro" id="IPR003798">
    <property type="entry name" value="DNA_recombination_RmuC"/>
</dbReference>
<evidence type="ECO:0000313" key="9">
    <source>
        <dbReference type="Proteomes" id="UP000298050"/>
    </source>
</evidence>
<feature type="compositionally biased region" description="Acidic residues" evidence="6">
    <location>
        <begin position="497"/>
        <end position="508"/>
    </location>
</feature>
<dbReference type="EMBL" id="SRLE01000009">
    <property type="protein sequence ID" value="TGD72807.1"/>
    <property type="molecule type" value="Genomic_DNA"/>
</dbReference>
<protein>
    <submittedName>
        <fullName evidence="8">DNA recombination protein RmuC</fullName>
    </submittedName>
</protein>
<feature type="coiled-coil region" evidence="5">
    <location>
        <begin position="96"/>
        <end position="162"/>
    </location>
</feature>
<dbReference type="GO" id="GO:0006310">
    <property type="term" value="P:DNA recombination"/>
    <property type="evidence" value="ECO:0007669"/>
    <property type="project" value="UniProtKB-KW"/>
</dbReference>
<name>A0A4Z0M063_9GAMM</name>
<keyword evidence="9" id="KW-1185">Reference proteome</keyword>
<evidence type="ECO:0000256" key="1">
    <source>
        <dbReference type="ARBA" id="ARBA00003416"/>
    </source>
</evidence>
<gene>
    <name evidence="8" type="primary">rmuC</name>
    <name evidence="8" type="ORF">E4634_14925</name>
</gene>
<comment type="similarity">
    <text evidence="2">Belongs to the RmuC family.</text>
</comment>
<accession>A0A4Z0M063</accession>
<evidence type="ECO:0000313" key="8">
    <source>
        <dbReference type="EMBL" id="TGD72807.1"/>
    </source>
</evidence>
<organism evidence="8 9">
    <name type="scientific">Mangrovimicrobium sediminis</name>
    <dbReference type="NCBI Taxonomy" id="2562682"/>
    <lineage>
        <taxon>Bacteria</taxon>
        <taxon>Pseudomonadati</taxon>
        <taxon>Pseudomonadota</taxon>
        <taxon>Gammaproteobacteria</taxon>
        <taxon>Cellvibrionales</taxon>
        <taxon>Halieaceae</taxon>
        <taxon>Mangrovimicrobium</taxon>
    </lineage>
</organism>
<sequence length="523" mass="58516">MSRSWSSPNKPGAGGRHAQGERVIDIAWQELAIPGAAALGGLLLGVLVTLIIAQRQQRRTQHAFDEERRVLEQSVADAHREISSLLAARDGLSARLEEKLRDNDRLDGELRQQNARYQDLRSQHARLETQLSERQEQHEQQVALLKEARDNLKQEFEVLANRIFEDKGKHFTATSRESLESLLKPFREQITGFQSRINEVHSESIKGQVTLEGEIRKVLDIGLAMNTQAANLASALKGDKKTAGNWGEAQLERTLELAGLLPGDHYSAQESFTDDSGKRRMPDFVIKLPDNKSLVIDSKVSLVDYDRAIAAESDEARVEALAAHAAAVRRHIEDLAAKDYSNLPGLESPDFVLMFMPIEPAYIEALKLNRDLFNYGYQRGVVMVSHTTLMPILRTVANLWRIDQSNREAREISARAGEIYNQVCLVAERLQRLGATLQTTVKHYNLTLTGLAGQQGLAGKVERFRQLSSKASKQMAELEPIHADIELERLQAFELAEPEEGVEEDDLDVQPGDQEAQSGERSD</sequence>
<keyword evidence="7" id="KW-0812">Transmembrane</keyword>
<keyword evidence="7" id="KW-0472">Membrane</keyword>
<comment type="function">
    <text evidence="1">Involved in DNA recombination.</text>
</comment>
<feature type="region of interest" description="Disordered" evidence="6">
    <location>
        <begin position="497"/>
        <end position="523"/>
    </location>
</feature>
<evidence type="ECO:0000256" key="3">
    <source>
        <dbReference type="ARBA" id="ARBA00023054"/>
    </source>
</evidence>
<evidence type="ECO:0000256" key="4">
    <source>
        <dbReference type="ARBA" id="ARBA00023172"/>
    </source>
</evidence>
<evidence type="ECO:0000256" key="6">
    <source>
        <dbReference type="SAM" id="MobiDB-lite"/>
    </source>
</evidence>
<evidence type="ECO:0000256" key="7">
    <source>
        <dbReference type="SAM" id="Phobius"/>
    </source>
</evidence>
<dbReference type="PANTHER" id="PTHR30563">
    <property type="entry name" value="DNA RECOMBINATION PROTEIN RMUC"/>
    <property type="match status" value="1"/>
</dbReference>
<keyword evidence="3 5" id="KW-0175">Coiled coil</keyword>
<feature type="transmembrane region" description="Helical" evidence="7">
    <location>
        <begin position="31"/>
        <end position="53"/>
    </location>
</feature>
<evidence type="ECO:0000256" key="5">
    <source>
        <dbReference type="SAM" id="Coils"/>
    </source>
</evidence>